<gene>
    <name evidence="7" type="primary">sbcD</name>
    <name evidence="10" type="ordered locus">RUM_05190</name>
</gene>
<evidence type="ECO:0000256" key="2">
    <source>
        <dbReference type="ARBA" id="ARBA00011322"/>
    </source>
</evidence>
<dbReference type="GO" id="GO:0008408">
    <property type="term" value="F:3'-5' exonuclease activity"/>
    <property type="evidence" value="ECO:0007669"/>
    <property type="project" value="InterPro"/>
</dbReference>
<reference evidence="10" key="2">
    <citation type="submission" date="2010-03" db="EMBL/GenBank/DDBJ databases">
        <authorList>
            <person name="Pajon A."/>
        </authorList>
    </citation>
    <scope>NUCLEOTIDE SEQUENCE</scope>
    <source>
        <strain evidence="10">Type strain: 18P13</strain>
    </source>
</reference>
<dbReference type="RefSeq" id="WP_015557649.1">
    <property type="nucleotide sequence ID" value="NC_021039.1"/>
</dbReference>
<evidence type="ECO:0000256" key="1">
    <source>
        <dbReference type="ARBA" id="ARBA00010555"/>
    </source>
</evidence>
<keyword evidence="7" id="KW-0235">DNA replication</keyword>
<evidence type="ECO:0000313" key="10">
    <source>
        <dbReference type="EMBL" id="CBL16742.1"/>
    </source>
</evidence>
<dbReference type="Pfam" id="PF12320">
    <property type="entry name" value="SbcD_C"/>
    <property type="match status" value="1"/>
</dbReference>
<evidence type="ECO:0000313" key="11">
    <source>
        <dbReference type="Proteomes" id="UP000007054"/>
    </source>
</evidence>
<keyword evidence="4 7" id="KW-0540">Nuclease</keyword>
<organism evidence="10 11">
    <name type="scientific">Ruminococcus champanellensis (strain DSM 18848 / JCM 17042 / KCTC 15320 / 18P13)</name>
    <dbReference type="NCBI Taxonomy" id="213810"/>
    <lineage>
        <taxon>Bacteria</taxon>
        <taxon>Bacillati</taxon>
        <taxon>Bacillota</taxon>
        <taxon>Clostridia</taxon>
        <taxon>Eubacteriales</taxon>
        <taxon>Oscillospiraceae</taxon>
        <taxon>Ruminococcus</taxon>
    </lineage>
</organism>
<keyword evidence="7" id="KW-0255">Endonuclease</keyword>
<feature type="domain" description="Calcineurin-like phosphoesterase" evidence="8">
    <location>
        <begin position="1"/>
        <end position="214"/>
    </location>
</feature>
<accession>D4LAU7</accession>
<dbReference type="GO" id="GO:0004519">
    <property type="term" value="F:endonuclease activity"/>
    <property type="evidence" value="ECO:0007669"/>
    <property type="project" value="UniProtKB-KW"/>
</dbReference>
<dbReference type="STRING" id="213810.RUM_05190"/>
<dbReference type="PATRIC" id="fig|213810.4.peg.423"/>
<evidence type="ECO:0000256" key="4">
    <source>
        <dbReference type="ARBA" id="ARBA00022722"/>
    </source>
</evidence>
<dbReference type="PANTHER" id="PTHR30337">
    <property type="entry name" value="COMPONENT OF ATP-DEPENDENT DSDNA EXONUCLEASE"/>
    <property type="match status" value="1"/>
</dbReference>
<protein>
    <recommendedName>
        <fullName evidence="3 7">Nuclease SbcCD subunit D</fullName>
    </recommendedName>
</protein>
<dbReference type="InterPro" id="IPR004593">
    <property type="entry name" value="SbcD"/>
</dbReference>
<reference evidence="10" key="1">
    <citation type="submission" date="2010-03" db="EMBL/GenBank/DDBJ databases">
        <title>The genome sequence of Ruminococcus sp. 18P13.</title>
        <authorList>
            <consortium name="metaHIT consortium -- http://www.metahit.eu/"/>
            <person name="Pajon A."/>
            <person name="Turner K."/>
            <person name="Parkhill J."/>
            <person name="Bernalier A."/>
        </authorList>
    </citation>
    <scope>NUCLEOTIDE SEQUENCE [LARGE SCALE GENOMIC DNA]</scope>
    <source>
        <strain evidence="10">Type strain: 18P13</strain>
    </source>
</reference>
<comment type="subunit">
    <text evidence="2 7">Heterodimer of SbcC and SbcD.</text>
</comment>
<proteinExistence type="inferred from homology"/>
<dbReference type="CDD" id="cd00840">
    <property type="entry name" value="MPP_Mre11_N"/>
    <property type="match status" value="1"/>
</dbReference>
<comment type="similarity">
    <text evidence="1 7">Belongs to the SbcD family.</text>
</comment>
<sequence length="378" mass="42531">MKLMHLSDLHLGKRVNGFSMLEEQRFILEQILQLVQAEQPQGVLLAGDLFDKPTPPAEAVSLLDDFLAGLSHLGCTIFAISGNHDSPERIAYGGRLLRHSGVHMSPVYGGSISPITLEDDLGPVDFYLLPFLKPAYLRSVMPETEIHSCQEAVEKALEGLPVDPRRRNVLVAHQFVAGAQVLEQEELLIGGSDGVDAALFRDFDYVALGHLHGPQSVGRDTLRYCGTPLKYSFAEASHHKSVTLVELDAKGQVTLNLLPLTPQHDLREIRGTYDQVMDRSAYTQQNRFDYLHITLTDEEDVPDAIGRLRTVYPNLMKLDYDNRRTRETGELLPEDTLEHQSPLELFGDFYRMQNNKELDDAQLAYLNGLTKEIWEEEV</sequence>
<dbReference type="InterPro" id="IPR050535">
    <property type="entry name" value="DNA_Repair-Maintenance_Comp"/>
</dbReference>
<dbReference type="InterPro" id="IPR029052">
    <property type="entry name" value="Metallo-depent_PP-like"/>
</dbReference>
<dbReference type="BioCyc" id="RCHA213810:RUM_RS02505-MONOMER"/>
<keyword evidence="6 7" id="KW-0269">Exonuclease</keyword>
<dbReference type="AlphaFoldDB" id="D4LAU7"/>
<dbReference type="GeneID" id="83155338"/>
<name>D4LAU7_RUMC1</name>
<dbReference type="Proteomes" id="UP000007054">
    <property type="component" value="Chromosome"/>
</dbReference>
<keyword evidence="11" id="KW-1185">Reference proteome</keyword>
<dbReference type="PANTHER" id="PTHR30337:SF0">
    <property type="entry name" value="NUCLEASE SBCCD SUBUNIT D"/>
    <property type="match status" value="1"/>
</dbReference>
<dbReference type="InterPro" id="IPR004843">
    <property type="entry name" value="Calcineurin-like_PHP"/>
</dbReference>
<evidence type="ECO:0000256" key="5">
    <source>
        <dbReference type="ARBA" id="ARBA00022801"/>
    </source>
</evidence>
<evidence type="ECO:0000259" key="9">
    <source>
        <dbReference type="Pfam" id="PF12320"/>
    </source>
</evidence>
<evidence type="ECO:0000256" key="3">
    <source>
        <dbReference type="ARBA" id="ARBA00013365"/>
    </source>
</evidence>
<dbReference type="InterPro" id="IPR041796">
    <property type="entry name" value="Mre11_N"/>
</dbReference>
<dbReference type="SUPFAM" id="SSF56300">
    <property type="entry name" value="Metallo-dependent phosphatases"/>
    <property type="match status" value="1"/>
</dbReference>
<evidence type="ECO:0000256" key="7">
    <source>
        <dbReference type="RuleBase" id="RU363069"/>
    </source>
</evidence>
<feature type="domain" description="Nuclease SbcCD subunit D C-terminal" evidence="9">
    <location>
        <begin position="263"/>
        <end position="353"/>
    </location>
</feature>
<dbReference type="KEGG" id="rch:RUM_05190"/>
<keyword evidence="7" id="KW-0233">DNA recombination</keyword>
<dbReference type="GO" id="GO:0006310">
    <property type="term" value="P:DNA recombination"/>
    <property type="evidence" value="ECO:0007669"/>
    <property type="project" value="UniProtKB-KW"/>
</dbReference>
<dbReference type="Pfam" id="PF00149">
    <property type="entry name" value="Metallophos"/>
    <property type="match status" value="1"/>
</dbReference>
<dbReference type="GO" id="GO:0006260">
    <property type="term" value="P:DNA replication"/>
    <property type="evidence" value="ECO:0007669"/>
    <property type="project" value="UniProtKB-KW"/>
</dbReference>
<evidence type="ECO:0000259" key="8">
    <source>
        <dbReference type="Pfam" id="PF00149"/>
    </source>
</evidence>
<keyword evidence="5 7" id="KW-0378">Hydrolase</keyword>
<dbReference type="InterPro" id="IPR026843">
    <property type="entry name" value="SbcD_C"/>
</dbReference>
<dbReference type="HOGENOM" id="CLU_038045_0_1_9"/>
<dbReference type="NCBIfam" id="TIGR00619">
    <property type="entry name" value="sbcd"/>
    <property type="match status" value="1"/>
</dbReference>
<comment type="function">
    <text evidence="7">SbcCD cleaves DNA hairpin structures. These structures can inhibit DNA replication and are intermediates in certain DNA recombination reactions. The complex acts as a 3'-&gt;5' double strand exonuclease that can open hairpins. It also has a 5' single-strand endonuclease activity.</text>
</comment>
<dbReference type="Gene3D" id="3.60.21.10">
    <property type="match status" value="1"/>
</dbReference>
<evidence type="ECO:0000256" key="6">
    <source>
        <dbReference type="ARBA" id="ARBA00022839"/>
    </source>
</evidence>
<dbReference type="EMBL" id="FP929052">
    <property type="protein sequence ID" value="CBL16742.1"/>
    <property type="molecule type" value="Genomic_DNA"/>
</dbReference>